<dbReference type="RefSeq" id="WP_203903782.1">
    <property type="nucleotide sequence ID" value="NZ_BOPF01000035.1"/>
</dbReference>
<comment type="caution">
    <text evidence="2">The sequence shown here is derived from an EMBL/GenBank/DDBJ whole genome shotgun (WGS) entry which is preliminary data.</text>
</comment>
<reference evidence="2" key="1">
    <citation type="submission" date="2021-01" db="EMBL/GenBank/DDBJ databases">
        <title>Whole genome shotgun sequence of Virgisporangium aliadipatigenens NBRC 105644.</title>
        <authorList>
            <person name="Komaki H."/>
            <person name="Tamura T."/>
        </authorList>
    </citation>
    <scope>NUCLEOTIDE SEQUENCE</scope>
    <source>
        <strain evidence="2">NBRC 105644</strain>
    </source>
</reference>
<dbReference type="GO" id="GO:0005576">
    <property type="term" value="C:extracellular region"/>
    <property type="evidence" value="ECO:0007669"/>
    <property type="project" value="TreeGrafter"/>
</dbReference>
<dbReference type="PANTHER" id="PTHR40765">
    <property type="entry name" value="ESX-2 SECRETION SYSTEM ATPASE ECCB2"/>
    <property type="match status" value="1"/>
</dbReference>
<protein>
    <submittedName>
        <fullName evidence="2">Type VII secretion protein EccB</fullName>
    </submittedName>
</protein>
<dbReference type="InterPro" id="IPR007795">
    <property type="entry name" value="T7SS_EccB"/>
</dbReference>
<accession>A0A8J3YRH4</accession>
<dbReference type="Proteomes" id="UP000619260">
    <property type="component" value="Unassembled WGS sequence"/>
</dbReference>
<feature type="transmembrane region" description="Helical" evidence="1">
    <location>
        <begin position="39"/>
        <end position="61"/>
    </location>
</feature>
<dbReference type="Gene3D" id="3.30.2390.20">
    <property type="entry name" value="Type VII secretion system EccB, repeat 1 domain"/>
    <property type="match status" value="1"/>
</dbReference>
<name>A0A8J3YRH4_9ACTN</name>
<evidence type="ECO:0000256" key="1">
    <source>
        <dbReference type="SAM" id="Phobius"/>
    </source>
</evidence>
<organism evidence="2 3">
    <name type="scientific">Virgisporangium aliadipatigenens</name>
    <dbReference type="NCBI Taxonomy" id="741659"/>
    <lineage>
        <taxon>Bacteria</taxon>
        <taxon>Bacillati</taxon>
        <taxon>Actinomycetota</taxon>
        <taxon>Actinomycetes</taxon>
        <taxon>Micromonosporales</taxon>
        <taxon>Micromonosporaceae</taxon>
        <taxon>Virgisporangium</taxon>
    </lineage>
</organism>
<proteinExistence type="predicted"/>
<dbReference type="AlphaFoldDB" id="A0A8J3YRH4"/>
<evidence type="ECO:0000313" key="2">
    <source>
        <dbReference type="EMBL" id="GIJ50339.1"/>
    </source>
</evidence>
<dbReference type="PANTHER" id="PTHR40765:SF2">
    <property type="entry name" value="ESX-2 SECRETION SYSTEM ATPASE ECCB2"/>
    <property type="match status" value="1"/>
</dbReference>
<keyword evidence="1" id="KW-0812">Transmembrane</keyword>
<keyword evidence="1" id="KW-1133">Transmembrane helix</keyword>
<dbReference type="Pfam" id="PF05108">
    <property type="entry name" value="T7SS_ESX1_EccB"/>
    <property type="match status" value="1"/>
</dbReference>
<evidence type="ECO:0000313" key="3">
    <source>
        <dbReference type="Proteomes" id="UP000619260"/>
    </source>
</evidence>
<dbReference type="InterPro" id="IPR044857">
    <property type="entry name" value="T7SS_EccB_R1"/>
</dbReference>
<dbReference type="EMBL" id="BOPF01000035">
    <property type="protein sequence ID" value="GIJ50339.1"/>
    <property type="molecule type" value="Genomic_DNA"/>
</dbReference>
<keyword evidence="1" id="KW-0472">Membrane</keyword>
<keyword evidence="3" id="KW-1185">Reference proteome</keyword>
<gene>
    <name evidence="2" type="ORF">Val02_72250</name>
</gene>
<sequence>MQTQRDHVHAHQFMVGRLSSALIEGDATRAEIPGRRALTGLWSGLLVAVLVLAGFAVYGWIVPGGSRAFAQRGVILVEKETGVRYVYLSGLLHPTPNLTSALLIQGTGATVKPISRASLKGVPRGVELGIAGAPQSVQTDRLSAGPWLVCLPGAVADNPGEALGINLDPRAPAVPLAADRFTVVRGPAGEDHVLATGRRFRVDSPAVLVALGVDTARPIAAPRRWLDLLPEGPPLAPADIPRAGSGGPSVAGRSYPVGTLFRRGDEQFFVLRADGLAPMSPTEFLFASAVAAGQPVDLDLSALVSAPRSADRSLTERLPELAALRWQPAGELVPCLRQGPRSARELSGAVAFTPRELSGVDGAGKASVLAAPGTAMVVVPVPHEGAGAPVISYVSDAGVAYTVADGGSAAALKLDGVAPVPFPKSLLATLPAGAVLSRGAALAPQRG</sequence>
<dbReference type="NCBIfam" id="TIGR03919">
    <property type="entry name" value="T7SS_EccB"/>
    <property type="match status" value="1"/>
</dbReference>